<protein>
    <submittedName>
        <fullName evidence="9">MotA/TolQ/ExbB proton channel</fullName>
    </submittedName>
</protein>
<feature type="domain" description="MotA/TolQ/ExbB proton channel" evidence="8">
    <location>
        <begin position="103"/>
        <end position="208"/>
    </location>
</feature>
<dbReference type="Pfam" id="PF01618">
    <property type="entry name" value="MotA_ExbB"/>
    <property type="match status" value="1"/>
</dbReference>
<dbReference type="eggNOG" id="COG0811">
    <property type="taxonomic scope" value="Bacteria"/>
</dbReference>
<dbReference type="PANTHER" id="PTHR30625:SF3">
    <property type="entry name" value="TOL-PAL SYSTEM PROTEIN TOLQ"/>
    <property type="match status" value="1"/>
</dbReference>
<dbReference type="InterPro" id="IPR050790">
    <property type="entry name" value="ExbB/TolQ_transport"/>
</dbReference>
<proteinExistence type="inferred from homology"/>
<dbReference type="OrthoDB" id="9805133at2"/>
<organism evidence="9 10">
    <name type="scientific">Desulfonatronospira thiodismutans ASO3-1</name>
    <dbReference type="NCBI Taxonomy" id="555779"/>
    <lineage>
        <taxon>Bacteria</taxon>
        <taxon>Pseudomonadati</taxon>
        <taxon>Thermodesulfobacteriota</taxon>
        <taxon>Desulfovibrionia</taxon>
        <taxon>Desulfovibrionales</taxon>
        <taxon>Desulfonatronovibrionaceae</taxon>
        <taxon>Desulfonatronospira</taxon>
    </lineage>
</organism>
<comment type="similarity">
    <text evidence="6">Belongs to the exbB/tolQ family.</text>
</comment>
<dbReference type="GO" id="GO:0017038">
    <property type="term" value="P:protein import"/>
    <property type="evidence" value="ECO:0007669"/>
    <property type="project" value="TreeGrafter"/>
</dbReference>
<dbReference type="Proteomes" id="UP000005496">
    <property type="component" value="Unassembled WGS sequence"/>
</dbReference>
<feature type="transmembrane region" description="Helical" evidence="7">
    <location>
        <begin position="134"/>
        <end position="159"/>
    </location>
</feature>
<evidence type="ECO:0000313" key="10">
    <source>
        <dbReference type="Proteomes" id="UP000005496"/>
    </source>
</evidence>
<evidence type="ECO:0000256" key="5">
    <source>
        <dbReference type="ARBA" id="ARBA00023136"/>
    </source>
</evidence>
<feature type="transmembrane region" description="Helical" evidence="7">
    <location>
        <begin position="20"/>
        <end position="41"/>
    </location>
</feature>
<keyword evidence="5 7" id="KW-0472">Membrane</keyword>
<evidence type="ECO:0000256" key="3">
    <source>
        <dbReference type="ARBA" id="ARBA00022692"/>
    </source>
</evidence>
<keyword evidence="6" id="KW-0813">Transport</keyword>
<name>D6SRE4_9BACT</name>
<keyword evidence="4 7" id="KW-1133">Transmembrane helix</keyword>
<comment type="subcellular location">
    <subcellularLocation>
        <location evidence="1">Cell membrane</location>
        <topology evidence="1">Multi-pass membrane protein</topology>
    </subcellularLocation>
    <subcellularLocation>
        <location evidence="6">Membrane</location>
        <topology evidence="6">Multi-pass membrane protein</topology>
    </subcellularLocation>
</comment>
<evidence type="ECO:0000256" key="7">
    <source>
        <dbReference type="SAM" id="Phobius"/>
    </source>
</evidence>
<keyword evidence="10" id="KW-1185">Reference proteome</keyword>
<dbReference type="PANTHER" id="PTHR30625">
    <property type="entry name" value="PROTEIN TOLQ"/>
    <property type="match status" value="1"/>
</dbReference>
<evidence type="ECO:0000256" key="4">
    <source>
        <dbReference type="ARBA" id="ARBA00022989"/>
    </source>
</evidence>
<evidence type="ECO:0000256" key="6">
    <source>
        <dbReference type="RuleBase" id="RU004057"/>
    </source>
</evidence>
<dbReference type="InterPro" id="IPR002898">
    <property type="entry name" value="MotA_ExbB_proton_chnl"/>
</dbReference>
<evidence type="ECO:0000256" key="2">
    <source>
        <dbReference type="ARBA" id="ARBA00022475"/>
    </source>
</evidence>
<sequence length="234" mass="26257">MDIFLPEQGLWSMLAQASLLIQFIMLVLLVMSVSSWTIIIYKFISYRRFTENLGNQLQIFDRASDLAEAMKKVRQDADSPLYRIGFSALKEIQKLEQSQLSSSVKFRIAEDNVRRVLRQGVSTHLKKLASSLPFLAICANSSLLIGLLGTVWGIMNAFHAIGVQRGASLATVAPGISEALITTAFGLVVAIPATIFYNILWERLNSIQADLIYFAGAFLNRAQRELPWMEKREK</sequence>
<dbReference type="RefSeq" id="WP_008870618.1">
    <property type="nucleotide sequence ID" value="NZ_ACJN02000003.1"/>
</dbReference>
<keyword evidence="3 7" id="KW-0812">Transmembrane</keyword>
<keyword evidence="6" id="KW-0653">Protein transport</keyword>
<dbReference type="AlphaFoldDB" id="D6SRE4"/>
<comment type="caution">
    <text evidence="9">The sequence shown here is derived from an EMBL/GenBank/DDBJ whole genome shotgun (WGS) entry which is preliminary data.</text>
</comment>
<gene>
    <name evidence="9" type="ORF">Dthio_PD0586</name>
</gene>
<dbReference type="EMBL" id="ACJN02000003">
    <property type="protein sequence ID" value="EFI33260.1"/>
    <property type="molecule type" value="Genomic_DNA"/>
</dbReference>
<evidence type="ECO:0000313" key="9">
    <source>
        <dbReference type="EMBL" id="EFI33260.1"/>
    </source>
</evidence>
<accession>D6SRE4</accession>
<feature type="transmembrane region" description="Helical" evidence="7">
    <location>
        <begin position="179"/>
        <end position="200"/>
    </location>
</feature>
<dbReference type="GO" id="GO:0005886">
    <property type="term" value="C:plasma membrane"/>
    <property type="evidence" value="ECO:0007669"/>
    <property type="project" value="UniProtKB-SubCell"/>
</dbReference>
<keyword evidence="2" id="KW-1003">Cell membrane</keyword>
<evidence type="ECO:0000259" key="8">
    <source>
        <dbReference type="Pfam" id="PF01618"/>
    </source>
</evidence>
<reference evidence="9" key="1">
    <citation type="submission" date="2010-05" db="EMBL/GenBank/DDBJ databases">
        <title>The draft genome of Desulfonatronospira thiodismutans ASO3-1.</title>
        <authorList>
            <consortium name="US DOE Joint Genome Institute (JGI-PGF)"/>
            <person name="Lucas S."/>
            <person name="Copeland A."/>
            <person name="Lapidus A."/>
            <person name="Cheng J.-F."/>
            <person name="Bruce D."/>
            <person name="Goodwin L."/>
            <person name="Pitluck S."/>
            <person name="Chertkov O."/>
            <person name="Brettin T."/>
            <person name="Detter J.C."/>
            <person name="Han C."/>
            <person name="Land M.L."/>
            <person name="Hauser L."/>
            <person name="Kyrpides N."/>
            <person name="Mikhailova N."/>
            <person name="Muyzer G."/>
            <person name="Woyke T."/>
        </authorList>
    </citation>
    <scope>NUCLEOTIDE SEQUENCE [LARGE SCALE GENOMIC DNA]</scope>
    <source>
        <strain evidence="9">ASO3-1</strain>
    </source>
</reference>
<evidence type="ECO:0000256" key="1">
    <source>
        <dbReference type="ARBA" id="ARBA00004651"/>
    </source>
</evidence>